<gene>
    <name evidence="8" type="ORF">BWR18_06250</name>
</gene>
<dbReference type="PANTHER" id="PTHR32322:SF2">
    <property type="entry name" value="EAMA DOMAIN-CONTAINING PROTEIN"/>
    <property type="match status" value="1"/>
</dbReference>
<dbReference type="Gene3D" id="1.10.3730.20">
    <property type="match status" value="1"/>
</dbReference>
<sequence length="291" mass="31325">MTRKSHIDLTGAVALTLFSLNLGFNQVVIKVANVGFQPVFMAGLRSLGALVLLALWMWARGISLRLPAEGRVGGIIAGLLFAVEFICLFLALDLTSVARTSILFYSMPVWLALGAHVLLPGERLTGVRMVGLGFAMGGVVLALLDRDAAQGNLLGDLFALGAALCWAGIALCVRVTPLSRIPAEQQLFWQLLISAPVLILLAPYFGPLLRNLEVIHVIGLAYQIVFIASFGFLFWFYLMKIYPASGVASFSFLSPVFAVVLGWVILGEDISATIWLALGLVAVGLVLINRK</sequence>
<comment type="subcellular location">
    <subcellularLocation>
        <location evidence="1">Membrane</location>
        <topology evidence="1">Multi-pass membrane protein</topology>
    </subcellularLocation>
</comment>
<dbReference type="AlphaFoldDB" id="A0A1P8MTF9"/>
<feature type="domain" description="EamA" evidence="7">
    <location>
        <begin position="154"/>
        <end position="289"/>
    </location>
</feature>
<feature type="transmembrane region" description="Helical" evidence="6">
    <location>
        <begin position="245"/>
        <end position="266"/>
    </location>
</feature>
<evidence type="ECO:0000256" key="6">
    <source>
        <dbReference type="SAM" id="Phobius"/>
    </source>
</evidence>
<evidence type="ECO:0000256" key="4">
    <source>
        <dbReference type="ARBA" id="ARBA00022989"/>
    </source>
</evidence>
<dbReference type="Pfam" id="PF00892">
    <property type="entry name" value="EamA"/>
    <property type="match status" value="2"/>
</dbReference>
<keyword evidence="4 6" id="KW-1133">Transmembrane helix</keyword>
<feature type="transmembrane region" description="Helical" evidence="6">
    <location>
        <begin position="126"/>
        <end position="145"/>
    </location>
</feature>
<proteinExistence type="inferred from homology"/>
<feature type="transmembrane region" description="Helical" evidence="6">
    <location>
        <begin position="217"/>
        <end position="238"/>
    </location>
</feature>
<evidence type="ECO:0000256" key="3">
    <source>
        <dbReference type="ARBA" id="ARBA00022692"/>
    </source>
</evidence>
<dbReference type="PANTHER" id="PTHR32322">
    <property type="entry name" value="INNER MEMBRANE TRANSPORTER"/>
    <property type="match status" value="1"/>
</dbReference>
<reference evidence="8 9" key="1">
    <citation type="submission" date="2017-01" db="EMBL/GenBank/DDBJ databases">
        <title>Complete genome of Tateyamaria omphalii DOK1-4 isolated from seawater in Dokdo.</title>
        <authorList>
            <person name="Kim J.H."/>
            <person name="Chi W.-J."/>
        </authorList>
    </citation>
    <scope>NUCLEOTIDE SEQUENCE [LARGE SCALE GENOMIC DNA]</scope>
    <source>
        <strain evidence="8 9">DOK1-4</strain>
    </source>
</reference>
<keyword evidence="9" id="KW-1185">Reference proteome</keyword>
<evidence type="ECO:0000256" key="1">
    <source>
        <dbReference type="ARBA" id="ARBA00004141"/>
    </source>
</evidence>
<dbReference type="InterPro" id="IPR050638">
    <property type="entry name" value="AA-Vitamin_Transporters"/>
</dbReference>
<keyword evidence="5 6" id="KW-0472">Membrane</keyword>
<dbReference type="STRING" id="299262.BWR18_06250"/>
<evidence type="ECO:0000256" key="5">
    <source>
        <dbReference type="ARBA" id="ARBA00023136"/>
    </source>
</evidence>
<dbReference type="RefSeq" id="WP_076627187.1">
    <property type="nucleotide sequence ID" value="NZ_CP019312.1"/>
</dbReference>
<comment type="similarity">
    <text evidence="2">Belongs to the EamA transporter family.</text>
</comment>
<dbReference type="InterPro" id="IPR000620">
    <property type="entry name" value="EamA_dom"/>
</dbReference>
<feature type="transmembrane region" description="Helical" evidence="6">
    <location>
        <begin position="98"/>
        <end position="119"/>
    </location>
</feature>
<evidence type="ECO:0000313" key="8">
    <source>
        <dbReference type="EMBL" id="APX11324.1"/>
    </source>
</evidence>
<dbReference type="InterPro" id="IPR037185">
    <property type="entry name" value="EmrE-like"/>
</dbReference>
<organism evidence="8 9">
    <name type="scientific">Tateyamaria omphalii</name>
    <dbReference type="NCBI Taxonomy" id="299262"/>
    <lineage>
        <taxon>Bacteria</taxon>
        <taxon>Pseudomonadati</taxon>
        <taxon>Pseudomonadota</taxon>
        <taxon>Alphaproteobacteria</taxon>
        <taxon>Rhodobacterales</taxon>
        <taxon>Roseobacteraceae</taxon>
        <taxon>Tateyamaria</taxon>
    </lineage>
</organism>
<dbReference type="OrthoDB" id="184388at2"/>
<dbReference type="Proteomes" id="UP000186336">
    <property type="component" value="Chromosome"/>
</dbReference>
<name>A0A1P8MTF9_9RHOB</name>
<evidence type="ECO:0000313" key="9">
    <source>
        <dbReference type="Proteomes" id="UP000186336"/>
    </source>
</evidence>
<feature type="transmembrane region" description="Helical" evidence="6">
    <location>
        <begin position="187"/>
        <end position="205"/>
    </location>
</feature>
<dbReference type="GO" id="GO:0016020">
    <property type="term" value="C:membrane"/>
    <property type="evidence" value="ECO:0007669"/>
    <property type="project" value="UniProtKB-SubCell"/>
</dbReference>
<evidence type="ECO:0000259" key="7">
    <source>
        <dbReference type="Pfam" id="PF00892"/>
    </source>
</evidence>
<feature type="domain" description="EamA" evidence="7">
    <location>
        <begin position="11"/>
        <end position="143"/>
    </location>
</feature>
<feature type="transmembrane region" description="Helical" evidence="6">
    <location>
        <begin position="272"/>
        <end position="288"/>
    </location>
</feature>
<dbReference type="KEGG" id="tom:BWR18_06250"/>
<keyword evidence="3 6" id="KW-0812">Transmembrane</keyword>
<accession>A0A1P8MTF9</accession>
<dbReference type="EMBL" id="CP019312">
    <property type="protein sequence ID" value="APX11324.1"/>
    <property type="molecule type" value="Genomic_DNA"/>
</dbReference>
<dbReference type="SUPFAM" id="SSF103481">
    <property type="entry name" value="Multidrug resistance efflux transporter EmrE"/>
    <property type="match status" value="2"/>
</dbReference>
<feature type="transmembrane region" description="Helical" evidence="6">
    <location>
        <begin position="71"/>
        <end position="92"/>
    </location>
</feature>
<evidence type="ECO:0000256" key="2">
    <source>
        <dbReference type="ARBA" id="ARBA00007362"/>
    </source>
</evidence>
<protein>
    <submittedName>
        <fullName evidence="8">EamA family transporter</fullName>
    </submittedName>
</protein>
<feature type="transmembrane region" description="Helical" evidence="6">
    <location>
        <begin position="157"/>
        <end position="175"/>
    </location>
</feature>
<feature type="transmembrane region" description="Helical" evidence="6">
    <location>
        <begin position="35"/>
        <end position="59"/>
    </location>
</feature>